<evidence type="ECO:0000313" key="2">
    <source>
        <dbReference type="EMBL" id="AHC40459.1"/>
    </source>
</evidence>
<accession>A0ABN4BRD9</accession>
<sequence>MKFLKIMNIMGVVIGMSGLATTTTFPSWQGRRLTRVRKVSKH</sequence>
<evidence type="ECO:0000256" key="1">
    <source>
        <dbReference type="SAM" id="Phobius"/>
    </source>
</evidence>
<keyword evidence="1" id="KW-0812">Transmembrane</keyword>
<proteinExistence type="predicted"/>
<reference evidence="2 3" key="1">
    <citation type="journal article" date="2014" name="Genome Announc.">
        <title>Complete Genome Sequence of Mycoplasma ovis Strain Michigan, a Hemoplasma of Sheep with Two Distinct 16S rRNA Genes.</title>
        <authorList>
            <person name="Deshuillers P.L."/>
            <person name="Santos A.P."/>
            <person name="do Nascimento N.C."/>
            <person name="Hampel J.A."/>
            <person name="Bergin I.L."/>
            <person name="Dyson M.C."/>
            <person name="Messick J.B."/>
        </authorList>
    </citation>
    <scope>NUCLEOTIDE SEQUENCE [LARGE SCALE GENOMIC DNA]</scope>
    <source>
        <strain evidence="2 3">Michigan</strain>
    </source>
</reference>
<keyword evidence="3" id="KW-1185">Reference proteome</keyword>
<name>A0ABN4BRD9_9MOLU</name>
<gene>
    <name evidence="2" type="ORF">OVS_03550</name>
</gene>
<feature type="transmembrane region" description="Helical" evidence="1">
    <location>
        <begin position="6"/>
        <end position="28"/>
    </location>
</feature>
<evidence type="ECO:0000313" key="3">
    <source>
        <dbReference type="Proteomes" id="UP000018745"/>
    </source>
</evidence>
<organism evidence="2 3">
    <name type="scientific">Mycoplasma ovis str. Michigan</name>
    <dbReference type="NCBI Taxonomy" id="1415773"/>
    <lineage>
        <taxon>Bacteria</taxon>
        <taxon>Bacillati</taxon>
        <taxon>Mycoplasmatota</taxon>
        <taxon>Mollicutes</taxon>
        <taxon>Mycoplasmataceae</taxon>
        <taxon>Mycoplasma</taxon>
    </lineage>
</organism>
<keyword evidence="1" id="KW-0472">Membrane</keyword>
<dbReference type="EMBL" id="CP006935">
    <property type="protein sequence ID" value="AHC40459.1"/>
    <property type="molecule type" value="Genomic_DNA"/>
</dbReference>
<dbReference type="Proteomes" id="UP000018745">
    <property type="component" value="Chromosome"/>
</dbReference>
<protein>
    <submittedName>
        <fullName evidence="2">Uncharacterized protein</fullName>
    </submittedName>
</protein>
<keyword evidence="1" id="KW-1133">Transmembrane helix</keyword>